<organism evidence="11 12">
    <name type="scientific">Nitrospira japonica</name>
    <dbReference type="NCBI Taxonomy" id="1325564"/>
    <lineage>
        <taxon>Bacteria</taxon>
        <taxon>Pseudomonadati</taxon>
        <taxon>Nitrospirota</taxon>
        <taxon>Nitrospiria</taxon>
        <taxon>Nitrospirales</taxon>
        <taxon>Nitrospiraceae</taxon>
        <taxon>Nitrospira</taxon>
    </lineage>
</organism>
<dbReference type="PROSITE" id="PS50109">
    <property type="entry name" value="HIS_KIN"/>
    <property type="match status" value="1"/>
</dbReference>
<dbReference type="EMBL" id="LT828648">
    <property type="protein sequence ID" value="SLM47848.1"/>
    <property type="molecule type" value="Genomic_DNA"/>
</dbReference>
<dbReference type="SUPFAM" id="SSF55781">
    <property type="entry name" value="GAF domain-like"/>
    <property type="match status" value="2"/>
</dbReference>
<keyword evidence="8" id="KW-0902">Two-component regulatory system</keyword>
<dbReference type="Pfam" id="PF02518">
    <property type="entry name" value="HATPase_c"/>
    <property type="match status" value="1"/>
</dbReference>
<feature type="region of interest" description="Disordered" evidence="9">
    <location>
        <begin position="329"/>
        <end position="357"/>
    </location>
</feature>
<evidence type="ECO:0000256" key="6">
    <source>
        <dbReference type="ARBA" id="ARBA00022777"/>
    </source>
</evidence>
<evidence type="ECO:0000256" key="5">
    <source>
        <dbReference type="ARBA" id="ARBA00022741"/>
    </source>
</evidence>
<dbReference type="GO" id="GO:0000155">
    <property type="term" value="F:phosphorelay sensor kinase activity"/>
    <property type="evidence" value="ECO:0007669"/>
    <property type="project" value="InterPro"/>
</dbReference>
<dbReference type="InterPro" id="IPR003661">
    <property type="entry name" value="HisK_dim/P_dom"/>
</dbReference>
<keyword evidence="12" id="KW-1185">Reference proteome</keyword>
<dbReference type="PANTHER" id="PTHR43065:SF10">
    <property type="entry name" value="PEROXIDE STRESS-ACTIVATED HISTIDINE KINASE MAK3"/>
    <property type="match status" value="1"/>
</dbReference>
<dbReference type="Gene3D" id="3.30.450.40">
    <property type="match status" value="2"/>
</dbReference>
<dbReference type="KEGG" id="nja:NSJP_1676"/>
<evidence type="ECO:0000256" key="7">
    <source>
        <dbReference type="ARBA" id="ARBA00022840"/>
    </source>
</evidence>
<evidence type="ECO:0000256" key="9">
    <source>
        <dbReference type="SAM" id="MobiDB-lite"/>
    </source>
</evidence>
<keyword evidence="4" id="KW-0808">Transferase</keyword>
<evidence type="ECO:0000256" key="4">
    <source>
        <dbReference type="ARBA" id="ARBA00022679"/>
    </source>
</evidence>
<dbReference type="SUPFAM" id="SSF47384">
    <property type="entry name" value="Homodimeric domain of signal transducing histidine kinase"/>
    <property type="match status" value="1"/>
</dbReference>
<dbReference type="PRINTS" id="PR00344">
    <property type="entry name" value="BCTRLSENSOR"/>
</dbReference>
<dbReference type="CDD" id="cd00075">
    <property type="entry name" value="HATPase"/>
    <property type="match status" value="1"/>
</dbReference>
<evidence type="ECO:0000256" key="2">
    <source>
        <dbReference type="ARBA" id="ARBA00012438"/>
    </source>
</evidence>
<dbReference type="PANTHER" id="PTHR43065">
    <property type="entry name" value="SENSOR HISTIDINE KINASE"/>
    <property type="match status" value="1"/>
</dbReference>
<feature type="compositionally biased region" description="Basic residues" evidence="9">
    <location>
        <begin position="593"/>
        <end position="609"/>
    </location>
</feature>
<dbReference type="InterPro" id="IPR005467">
    <property type="entry name" value="His_kinase_dom"/>
</dbReference>
<evidence type="ECO:0000259" key="10">
    <source>
        <dbReference type="PROSITE" id="PS50109"/>
    </source>
</evidence>
<dbReference type="InterPro" id="IPR036097">
    <property type="entry name" value="HisK_dim/P_sf"/>
</dbReference>
<feature type="region of interest" description="Disordered" evidence="9">
    <location>
        <begin position="588"/>
        <end position="609"/>
    </location>
</feature>
<dbReference type="InterPro" id="IPR004358">
    <property type="entry name" value="Sig_transdc_His_kin-like_C"/>
</dbReference>
<keyword evidence="5" id="KW-0547">Nucleotide-binding</keyword>
<comment type="catalytic activity">
    <reaction evidence="1">
        <text>ATP + protein L-histidine = ADP + protein N-phospho-L-histidine.</text>
        <dbReference type="EC" id="2.7.13.3"/>
    </reaction>
</comment>
<dbReference type="AlphaFoldDB" id="A0A1W1I4B1"/>
<evidence type="ECO:0000256" key="8">
    <source>
        <dbReference type="ARBA" id="ARBA00023012"/>
    </source>
</evidence>
<dbReference type="InterPro" id="IPR029016">
    <property type="entry name" value="GAF-like_dom_sf"/>
</dbReference>
<name>A0A1W1I4B1_9BACT</name>
<evidence type="ECO:0000256" key="1">
    <source>
        <dbReference type="ARBA" id="ARBA00000085"/>
    </source>
</evidence>
<dbReference type="InterPro" id="IPR003594">
    <property type="entry name" value="HATPase_dom"/>
</dbReference>
<dbReference type="OrthoDB" id="9760427at2"/>
<protein>
    <recommendedName>
        <fullName evidence="2">histidine kinase</fullName>
        <ecNumber evidence="2">2.7.13.3</ecNumber>
    </recommendedName>
</protein>
<sequence>MPSAVTQSKAQPETHLQRTLTSVLNELPVDSALAAIFHQEQGPLVGHVARGFTTRDVHAILRTLSAPAVTDGASAHDQDGGRTMRVRMVTPGAKSLLSVPLKYRNRTYGFLVIGRKEGASFAKKEKGLMDQAGDDITKALDREGLFNINVVLSRALVSNEPTAPVQSAADMFVAPVSQVTPELQEKILSVLTDAHQTVPFDRAWVCHYDPIAGNVEVLGLAGDVRGDQKDGKRDLKPGHRLTLDSSAAGWAIRHRKPRVDHDLASTQGRFLDHKQLFKDRFQSSLVLPFFVRGQVGGTLTLASREAGRYQPTDARTLEPDILKLAELLQAPAPQPSPTKSDTGTEDAEGVPSPQGAVPLEPVIRKQERQAAIGEFSAFLATEIREPLGSIRAQLEEVTGEGILDFDPQTRVENAMRDLIRVEAILNEILDFAKPLDLNRRLVRIPEVIESALTVVATDLEVTRIHVTKEYAPVLAPVRGDEAKLQQVFLSIFKNACEAMTPGGHLTIHVSQHRAGRGIEDQILIKNDGAPIPSEIVDKVFEPFFTTKRAGTGLGLATVKKIVEEHGGSIAIGSAPGEGTTVTIRLPGVSRGPAFRHRGGRGRRPPRRGS</sequence>
<keyword evidence="6" id="KW-0418">Kinase</keyword>
<dbReference type="CDD" id="cd00082">
    <property type="entry name" value="HisKA"/>
    <property type="match status" value="1"/>
</dbReference>
<gene>
    <name evidence="11" type="ORF">NSJP_1676</name>
</gene>
<evidence type="ECO:0000313" key="11">
    <source>
        <dbReference type="EMBL" id="SLM47848.1"/>
    </source>
</evidence>
<dbReference type="Gene3D" id="3.30.565.10">
    <property type="entry name" value="Histidine kinase-like ATPase, C-terminal domain"/>
    <property type="match status" value="1"/>
</dbReference>
<dbReference type="Pfam" id="PF13185">
    <property type="entry name" value="GAF_2"/>
    <property type="match status" value="1"/>
</dbReference>
<dbReference type="InterPro" id="IPR036890">
    <property type="entry name" value="HATPase_C_sf"/>
</dbReference>
<dbReference type="STRING" id="1325564.NSJP_1676"/>
<keyword evidence="3" id="KW-0597">Phosphoprotein</keyword>
<dbReference type="SMART" id="SM00387">
    <property type="entry name" value="HATPase_c"/>
    <property type="match status" value="1"/>
</dbReference>
<dbReference type="SMART" id="SM00065">
    <property type="entry name" value="GAF"/>
    <property type="match status" value="2"/>
</dbReference>
<dbReference type="EC" id="2.7.13.3" evidence="2"/>
<evidence type="ECO:0000256" key="3">
    <source>
        <dbReference type="ARBA" id="ARBA00022553"/>
    </source>
</evidence>
<accession>A0A1W1I4B1</accession>
<dbReference type="Proteomes" id="UP000192042">
    <property type="component" value="Chromosome I"/>
</dbReference>
<keyword evidence="7" id="KW-0067">ATP-binding</keyword>
<dbReference type="RefSeq" id="WP_080886320.1">
    <property type="nucleotide sequence ID" value="NZ_LT828648.1"/>
</dbReference>
<evidence type="ECO:0000313" key="12">
    <source>
        <dbReference type="Proteomes" id="UP000192042"/>
    </source>
</evidence>
<dbReference type="SMART" id="SM00388">
    <property type="entry name" value="HisKA"/>
    <property type="match status" value="1"/>
</dbReference>
<dbReference type="GO" id="GO:0005524">
    <property type="term" value="F:ATP binding"/>
    <property type="evidence" value="ECO:0007669"/>
    <property type="project" value="UniProtKB-KW"/>
</dbReference>
<dbReference type="SUPFAM" id="SSF55874">
    <property type="entry name" value="ATPase domain of HSP90 chaperone/DNA topoisomerase II/histidine kinase"/>
    <property type="match status" value="1"/>
</dbReference>
<feature type="domain" description="Histidine kinase" evidence="10">
    <location>
        <begin position="378"/>
        <end position="589"/>
    </location>
</feature>
<proteinExistence type="predicted"/>
<dbReference type="Gene3D" id="1.10.287.130">
    <property type="match status" value="1"/>
</dbReference>
<dbReference type="InterPro" id="IPR003018">
    <property type="entry name" value="GAF"/>
</dbReference>
<reference evidence="11 12" key="1">
    <citation type="submission" date="2017-03" db="EMBL/GenBank/DDBJ databases">
        <authorList>
            <person name="Afonso C.L."/>
            <person name="Miller P.J."/>
            <person name="Scott M.A."/>
            <person name="Spackman E."/>
            <person name="Goraichik I."/>
            <person name="Dimitrov K.M."/>
            <person name="Suarez D.L."/>
            <person name="Swayne D.E."/>
        </authorList>
    </citation>
    <scope>NUCLEOTIDE SEQUENCE [LARGE SCALE GENOMIC DNA]</scope>
    <source>
        <strain evidence="11">Genome sequencing of Nitrospira japonica strain NJ11</strain>
    </source>
</reference>